<proteinExistence type="predicted"/>
<dbReference type="RefSeq" id="WP_103200599.1">
    <property type="nucleotide sequence ID" value="NZ_PDGH01000101.1"/>
</dbReference>
<protein>
    <submittedName>
        <fullName evidence="1">Uncharacterized protein</fullName>
    </submittedName>
</protein>
<dbReference type="Proteomes" id="UP000237466">
    <property type="component" value="Unassembled WGS sequence"/>
</dbReference>
<evidence type="ECO:0000313" key="2">
    <source>
        <dbReference type="Proteomes" id="UP000237466"/>
    </source>
</evidence>
<organism evidence="1 2">
    <name type="scientific">Vibrio vulnificus</name>
    <dbReference type="NCBI Taxonomy" id="672"/>
    <lineage>
        <taxon>Bacteria</taxon>
        <taxon>Pseudomonadati</taxon>
        <taxon>Pseudomonadota</taxon>
        <taxon>Gammaproteobacteria</taxon>
        <taxon>Vibrionales</taxon>
        <taxon>Vibrionaceae</taxon>
        <taxon>Vibrio</taxon>
    </lineage>
</organism>
<name>A0A2S3R254_VIBVL</name>
<evidence type="ECO:0000313" key="1">
    <source>
        <dbReference type="EMBL" id="POB47184.1"/>
    </source>
</evidence>
<dbReference type="EMBL" id="PDGH01000101">
    <property type="protein sequence ID" value="POB47184.1"/>
    <property type="molecule type" value="Genomic_DNA"/>
</dbReference>
<dbReference type="AlphaFoldDB" id="A0A2S3R254"/>
<reference evidence="1 2" key="1">
    <citation type="journal article" date="2018" name="Front. Microbiol.">
        <title>Phylogeny of Vibrio vulnificus from the Analysis of the Core-Genome: Implications for Intra-Species Taxonomy.</title>
        <authorList>
            <person name="Roig F.J."/>
            <person name="Gonzalez-Candelas F."/>
            <person name="Sanjuan E."/>
            <person name="Fouz B."/>
            <person name="Feil E.J."/>
            <person name="Llorens C."/>
            <person name="Baker-Austin C."/>
            <person name="Oliver J.D."/>
            <person name="Danin-Poleg Y."/>
            <person name="Gibas C.J."/>
            <person name="Kashi Y."/>
            <person name="Gulig P.A."/>
            <person name="Morrison S.S."/>
            <person name="Amaro C."/>
        </authorList>
    </citation>
    <scope>NUCLEOTIDE SEQUENCE [LARGE SCALE GENOMIC DNA]</scope>
    <source>
        <strain evidence="1 2">CECT4608</strain>
    </source>
</reference>
<accession>A0A2S3R254</accession>
<gene>
    <name evidence="1" type="ORF">CRN52_13980</name>
</gene>
<comment type="caution">
    <text evidence="1">The sequence shown here is derived from an EMBL/GenBank/DDBJ whole genome shotgun (WGS) entry which is preliminary data.</text>
</comment>
<sequence length="100" mass="11155">MLENQNIDSENSVFSRVINWLGDVRNLLLVVSVMTGLIFIYQINQEESRVEAISNAANEYAPLMSECLDQSSTLECLGKLKLIADKATFEATQKVALEQS</sequence>